<feature type="compositionally biased region" description="Basic and acidic residues" evidence="2">
    <location>
        <begin position="283"/>
        <end position="299"/>
    </location>
</feature>
<dbReference type="InterPro" id="IPR050330">
    <property type="entry name" value="Bact_OuterMem_StrucFunc"/>
</dbReference>
<feature type="compositionally biased region" description="Basic and acidic residues" evidence="2">
    <location>
        <begin position="372"/>
        <end position="384"/>
    </location>
</feature>
<feature type="domain" description="OmpA-like" evidence="4">
    <location>
        <begin position="610"/>
        <end position="735"/>
    </location>
</feature>
<feature type="compositionally biased region" description="Basic and acidic residues" evidence="2">
    <location>
        <begin position="228"/>
        <end position="243"/>
    </location>
</feature>
<evidence type="ECO:0000259" key="4">
    <source>
        <dbReference type="PROSITE" id="PS51123"/>
    </source>
</evidence>
<keyword evidence="6" id="KW-1185">Reference proteome</keyword>
<evidence type="ECO:0000256" key="3">
    <source>
        <dbReference type="SAM" id="SignalP"/>
    </source>
</evidence>
<dbReference type="EMBL" id="MDET01000004">
    <property type="protein sequence ID" value="OQM76934.1"/>
    <property type="molecule type" value="Genomic_DNA"/>
</dbReference>
<reference evidence="5 6" key="1">
    <citation type="journal article" date="2016" name="Int. J. Syst. Evol. Microbiol.">
        <title>Pseudaminobacter manganicus sp. nov., isolated from sludge of a manganese mine.</title>
        <authorList>
            <person name="Li J."/>
            <person name="Huang J."/>
            <person name="Liao S."/>
            <person name="Wang G."/>
        </authorList>
    </citation>
    <scope>NUCLEOTIDE SEQUENCE [LARGE SCALE GENOMIC DNA]</scope>
    <source>
        <strain evidence="5 6">JH-7</strain>
    </source>
</reference>
<comment type="caution">
    <text evidence="5">The sequence shown here is derived from an EMBL/GenBank/DDBJ whole genome shotgun (WGS) entry which is preliminary data.</text>
</comment>
<evidence type="ECO:0000313" key="5">
    <source>
        <dbReference type="EMBL" id="OQM76934.1"/>
    </source>
</evidence>
<feature type="compositionally biased region" description="Low complexity" evidence="2">
    <location>
        <begin position="138"/>
        <end position="154"/>
    </location>
</feature>
<dbReference type="CDD" id="cd07185">
    <property type="entry name" value="OmpA_C-like"/>
    <property type="match status" value="1"/>
</dbReference>
<dbReference type="SUPFAM" id="SSF103088">
    <property type="entry name" value="OmpA-like"/>
    <property type="match status" value="1"/>
</dbReference>
<feature type="compositionally biased region" description="Basic and acidic residues" evidence="2">
    <location>
        <begin position="88"/>
        <end position="110"/>
    </location>
</feature>
<dbReference type="GO" id="GO:0016020">
    <property type="term" value="C:membrane"/>
    <property type="evidence" value="ECO:0007669"/>
    <property type="project" value="UniProtKB-UniRule"/>
</dbReference>
<keyword evidence="1" id="KW-0472">Membrane</keyword>
<dbReference type="PROSITE" id="PS51123">
    <property type="entry name" value="OMPA_2"/>
    <property type="match status" value="1"/>
</dbReference>
<feature type="region of interest" description="Disordered" evidence="2">
    <location>
        <begin position="52"/>
        <end position="413"/>
    </location>
</feature>
<feature type="chain" id="PRO_5012980660" description="OmpA-like domain-containing protein" evidence="3">
    <location>
        <begin position="25"/>
        <end position="738"/>
    </location>
</feature>
<dbReference type="InterPro" id="IPR036737">
    <property type="entry name" value="OmpA-like_sf"/>
</dbReference>
<feature type="compositionally biased region" description="Low complexity" evidence="2">
    <location>
        <begin position="186"/>
        <end position="203"/>
    </location>
</feature>
<evidence type="ECO:0000313" key="6">
    <source>
        <dbReference type="Proteomes" id="UP000191905"/>
    </source>
</evidence>
<dbReference type="Proteomes" id="UP000191905">
    <property type="component" value="Unassembled WGS sequence"/>
</dbReference>
<dbReference type="Pfam" id="PF00691">
    <property type="entry name" value="OmpA"/>
    <property type="match status" value="1"/>
</dbReference>
<dbReference type="RefSeq" id="WP_080918359.1">
    <property type="nucleotide sequence ID" value="NZ_MDET01000004.1"/>
</dbReference>
<proteinExistence type="predicted"/>
<dbReference type="PANTHER" id="PTHR30329">
    <property type="entry name" value="STATOR ELEMENT OF FLAGELLAR MOTOR COMPLEX"/>
    <property type="match status" value="1"/>
</dbReference>
<feature type="compositionally biased region" description="Basic and acidic residues" evidence="2">
    <location>
        <begin position="253"/>
        <end position="275"/>
    </location>
</feature>
<keyword evidence="3" id="KW-0732">Signal</keyword>
<feature type="compositionally biased region" description="Low complexity" evidence="2">
    <location>
        <begin position="387"/>
        <end position="403"/>
    </location>
</feature>
<protein>
    <recommendedName>
        <fullName evidence="4">OmpA-like domain-containing protein</fullName>
    </recommendedName>
</protein>
<feature type="signal peptide" evidence="3">
    <location>
        <begin position="1"/>
        <end position="24"/>
    </location>
</feature>
<dbReference type="AlphaFoldDB" id="A0A1V8RUY9"/>
<dbReference type="STRING" id="1873176.BFN67_12160"/>
<sequence>MKCQPRILAGTALGLLMASTPLSAAPLHGDSVTSPILHTGIILAQANCAEGESAEACAEGGEKPNRKKQQEKRAAPAAQDEPSPQAEPEQKPRREKRKEMQAEPAPREESAPADTGGEMAPAMKPEEKPRREKRKQKQQQAEPAQQNEQAAPAGEESETKPAVKRQEKQSERKQRRSTEEAKPAETEQAPAQSEEPAEQATQPKSKKKELKEFLDKKQDGGETTEPQQAEKPKPRKSGSDDQAKPAGEPAEEAAPKREATPAETEKGSAADEKPADQATQPKSKKEELREFLNKKKGGEEAAEPQQASPEEQKPTSGEKAGEQTPATGEAEGGKRDATQPELPTDTQEEQAMPKSDTEASPLPKDAAPLPDSAKKAGRRGEGRQVRQPAEQPAEQPAGEAEAAPRSDSAAQSAIERIGKIESVEAMQGKRIDAEQWRKDRRERREERRKRDNIDVVKEFGDRIVVKFGDNIYVDNRDANERLERHARDSYVEELPRGFTRTTIVKDNGARVVTIRNAYGDIVRRSRIMPDDREVVLYYVPEDDYDRIQRGYIDAGADLPPLRLSIPADEYILDAERARPEDYYTYLDAPPVEPVERIYSVNEVVHSARIRDKVRRVDLDTITFDTGSADIGENQISKLEALGEAMNKILEQNPAETFLIEGHTDAVGSDESNLVLSDERADSVAEALTKVFDIPAENLTTQGYGEEYLKVNTDGANRENRRVAVRRITPLVSPVASAE</sequence>
<dbReference type="OrthoDB" id="9792021at2"/>
<feature type="compositionally biased region" description="Basic and acidic residues" evidence="2">
    <location>
        <begin position="209"/>
        <end position="220"/>
    </location>
</feature>
<dbReference type="PANTHER" id="PTHR30329:SF21">
    <property type="entry name" value="LIPOPROTEIN YIAD-RELATED"/>
    <property type="match status" value="1"/>
</dbReference>
<name>A0A1V8RUY9_9HYPH</name>
<organism evidence="5 6">
    <name type="scientific">Manganibacter manganicus</name>
    <dbReference type="NCBI Taxonomy" id="1873176"/>
    <lineage>
        <taxon>Bacteria</taxon>
        <taxon>Pseudomonadati</taxon>
        <taxon>Pseudomonadota</taxon>
        <taxon>Alphaproteobacteria</taxon>
        <taxon>Hyphomicrobiales</taxon>
        <taxon>Phyllobacteriaceae</taxon>
        <taxon>Manganibacter</taxon>
    </lineage>
</organism>
<gene>
    <name evidence="5" type="ORF">BFN67_12160</name>
</gene>
<evidence type="ECO:0000256" key="2">
    <source>
        <dbReference type="SAM" id="MobiDB-lite"/>
    </source>
</evidence>
<dbReference type="Gene3D" id="3.30.1330.60">
    <property type="entry name" value="OmpA-like domain"/>
    <property type="match status" value="1"/>
</dbReference>
<feature type="compositionally biased region" description="Basic and acidic residues" evidence="2">
    <location>
        <begin position="157"/>
        <end position="185"/>
    </location>
</feature>
<accession>A0A1V8RUY9</accession>
<evidence type="ECO:0000256" key="1">
    <source>
        <dbReference type="PROSITE-ProRule" id="PRU00473"/>
    </source>
</evidence>
<dbReference type="InterPro" id="IPR006665">
    <property type="entry name" value="OmpA-like"/>
</dbReference>